<dbReference type="SFLD" id="SFLDS00019">
    <property type="entry name" value="Glutathione_Transferase_(cytos"/>
    <property type="match status" value="1"/>
</dbReference>
<dbReference type="SUPFAM" id="SSF52833">
    <property type="entry name" value="Thioredoxin-like"/>
    <property type="match status" value="1"/>
</dbReference>
<dbReference type="InterPro" id="IPR045074">
    <property type="entry name" value="GST_C_Tau"/>
</dbReference>
<dbReference type="SFLD" id="SFLDG01152">
    <property type="entry name" value="Main.3:_Omega-_and_Tau-like"/>
    <property type="match status" value="1"/>
</dbReference>
<dbReference type="InterPro" id="IPR045073">
    <property type="entry name" value="Omega/Tau-like"/>
</dbReference>
<accession>G7KDY4</accession>
<keyword evidence="1" id="KW-0216">Detoxification</keyword>
<dbReference type="CDD" id="cd03058">
    <property type="entry name" value="GST_N_Tau"/>
    <property type="match status" value="1"/>
</dbReference>
<keyword evidence="13" id="KW-1185">Reference proteome</keyword>
<dbReference type="CDD" id="cd03185">
    <property type="entry name" value="GST_C_Tau"/>
    <property type="match status" value="1"/>
</dbReference>
<dbReference type="EMBL" id="BT138495">
    <property type="protein sequence ID" value="AFK38290.1"/>
    <property type="molecule type" value="mRNA"/>
</dbReference>
<comment type="subcellular location">
    <subcellularLocation>
        <location evidence="5">Cytoplasm</location>
        <location evidence="5">Cytosol</location>
    </subcellularLocation>
</comment>
<dbReference type="GO" id="GO:0005737">
    <property type="term" value="C:cytoplasm"/>
    <property type="evidence" value="ECO:0000318"/>
    <property type="project" value="GO_Central"/>
</dbReference>
<dbReference type="SFLD" id="SFLDG00358">
    <property type="entry name" value="Main_(cytGST)"/>
    <property type="match status" value="1"/>
</dbReference>
<evidence type="ECO:0000256" key="2">
    <source>
        <dbReference type="ARBA" id="ARBA00022679"/>
    </source>
</evidence>
<comment type="function">
    <text evidence="5">Is involved in the conjugation of reduced glutathione to a wide number of exogenous and endogenous hydrophobic electrophiles.</text>
</comment>
<dbReference type="EMBL" id="CM001221">
    <property type="protein sequence ID" value="AES96712.1"/>
    <property type="molecule type" value="Genomic_DNA"/>
</dbReference>
<evidence type="ECO:0000256" key="3">
    <source>
        <dbReference type="ARBA" id="ARBA00025743"/>
    </source>
</evidence>
<dbReference type="STRING" id="3880.G7KDY4"/>
<evidence type="ECO:0000313" key="10">
    <source>
        <dbReference type="EMBL" id="AUW37471.1"/>
    </source>
</evidence>
<dbReference type="OrthoDB" id="4951845at2759"/>
<dbReference type="AlphaFoldDB" id="G7KDY4"/>
<feature type="domain" description="GST C-terminal" evidence="7">
    <location>
        <begin position="91"/>
        <end position="219"/>
    </location>
</feature>
<dbReference type="SUPFAM" id="SSF47616">
    <property type="entry name" value="GST C-terminal domain-like"/>
    <property type="match status" value="1"/>
</dbReference>
<reference evidence="9" key="2">
    <citation type="submission" date="2012-05" db="EMBL/GenBank/DDBJ databases">
        <authorList>
            <person name="Krishnakumar V."/>
            <person name="Cheung F."/>
            <person name="Xiao Y."/>
            <person name="Chan A."/>
            <person name="Moskal W.A."/>
            <person name="Town C.D."/>
        </authorList>
    </citation>
    <scope>NUCLEOTIDE SEQUENCE</scope>
</reference>
<dbReference type="Proteomes" id="UP000265566">
    <property type="component" value="Chromosome 5"/>
</dbReference>
<reference evidence="8 13" key="1">
    <citation type="journal article" date="2011" name="Nature">
        <title>The Medicago genome provides insight into the evolution of rhizobial symbioses.</title>
        <authorList>
            <person name="Young N.D."/>
            <person name="Debelle F."/>
            <person name="Oldroyd G.E."/>
            <person name="Geurts R."/>
            <person name="Cannon S.B."/>
            <person name="Udvardi M.K."/>
            <person name="Benedito V.A."/>
            <person name="Mayer K.F."/>
            <person name="Gouzy J."/>
            <person name="Schoof H."/>
            <person name="Van de Peer Y."/>
            <person name="Proost S."/>
            <person name="Cook D.R."/>
            <person name="Meyers B.C."/>
            <person name="Spannagl M."/>
            <person name="Cheung F."/>
            <person name="De Mita S."/>
            <person name="Krishnakumar V."/>
            <person name="Gundlach H."/>
            <person name="Zhou S."/>
            <person name="Mudge J."/>
            <person name="Bharti A.K."/>
            <person name="Murray J.D."/>
            <person name="Naoumkina M.A."/>
            <person name="Rosen B."/>
            <person name="Silverstein K.A."/>
            <person name="Tang H."/>
            <person name="Rombauts S."/>
            <person name="Zhao P.X."/>
            <person name="Zhou P."/>
            <person name="Barbe V."/>
            <person name="Bardou P."/>
            <person name="Bechner M."/>
            <person name="Bellec A."/>
            <person name="Berger A."/>
            <person name="Berges H."/>
            <person name="Bidwell S."/>
            <person name="Bisseling T."/>
            <person name="Choisne N."/>
            <person name="Couloux A."/>
            <person name="Denny R."/>
            <person name="Deshpande S."/>
            <person name="Dai X."/>
            <person name="Doyle J.J."/>
            <person name="Dudez A.M."/>
            <person name="Farmer A.D."/>
            <person name="Fouteau S."/>
            <person name="Franken C."/>
            <person name="Gibelin C."/>
            <person name="Gish J."/>
            <person name="Goldstein S."/>
            <person name="Gonzalez A.J."/>
            <person name="Green P.J."/>
            <person name="Hallab A."/>
            <person name="Hartog M."/>
            <person name="Hua A."/>
            <person name="Humphray S.J."/>
            <person name="Jeong D.H."/>
            <person name="Jing Y."/>
            <person name="Jocker A."/>
            <person name="Kenton S.M."/>
            <person name="Kim D.J."/>
            <person name="Klee K."/>
            <person name="Lai H."/>
            <person name="Lang C."/>
            <person name="Lin S."/>
            <person name="Macmil S.L."/>
            <person name="Magdelenat G."/>
            <person name="Matthews L."/>
            <person name="McCorrison J."/>
            <person name="Monaghan E.L."/>
            <person name="Mun J.H."/>
            <person name="Najar F.Z."/>
            <person name="Nicholson C."/>
            <person name="Noirot C."/>
            <person name="O'Bleness M."/>
            <person name="Paule C.R."/>
            <person name="Poulain J."/>
            <person name="Prion F."/>
            <person name="Qin B."/>
            <person name="Qu C."/>
            <person name="Retzel E.F."/>
            <person name="Riddle C."/>
            <person name="Sallet E."/>
            <person name="Samain S."/>
            <person name="Samson N."/>
            <person name="Sanders I."/>
            <person name="Saurat O."/>
            <person name="Scarpelli C."/>
            <person name="Schiex T."/>
            <person name="Segurens B."/>
            <person name="Severin A.J."/>
            <person name="Sherrier D.J."/>
            <person name="Shi R."/>
            <person name="Sims S."/>
            <person name="Singer S.R."/>
            <person name="Sinharoy S."/>
            <person name="Sterck L."/>
            <person name="Viollet A."/>
            <person name="Wang B.B."/>
            <person name="Wang K."/>
            <person name="Wang M."/>
            <person name="Wang X."/>
            <person name="Warfsmann J."/>
            <person name="Weissenbach J."/>
            <person name="White D.D."/>
            <person name="White J.D."/>
            <person name="Wiley G.B."/>
            <person name="Wincker P."/>
            <person name="Xing Y."/>
            <person name="Yang L."/>
            <person name="Yao Z."/>
            <person name="Ying F."/>
            <person name="Zhai J."/>
            <person name="Zhou L."/>
            <person name="Zuber A."/>
            <person name="Denarie J."/>
            <person name="Dixon R.A."/>
            <person name="May G.D."/>
            <person name="Schwartz D.C."/>
            <person name="Rogers J."/>
            <person name="Quetier F."/>
            <person name="Town C.D."/>
            <person name="Roe B.A."/>
        </authorList>
    </citation>
    <scope>NUCLEOTIDE SEQUENCE [LARGE SCALE GENOMIC DNA]</scope>
    <source>
        <strain evidence="8">A17</strain>
        <strain evidence="12 13">cv. Jemalong A17</strain>
    </source>
</reference>
<comment type="similarity">
    <text evidence="3">Belongs to the GST superfamily. Tau family.</text>
</comment>
<dbReference type="EMBL" id="KY399320">
    <property type="protein sequence ID" value="AUW37471.1"/>
    <property type="molecule type" value="mRNA"/>
</dbReference>
<dbReference type="FunFam" id="3.40.30.10:FF:000014">
    <property type="entry name" value="Tau class glutathione S-transferase"/>
    <property type="match status" value="1"/>
</dbReference>
<name>G7KDY4_MEDTR</name>
<evidence type="ECO:0000313" key="12">
    <source>
        <dbReference type="EnsemblPlants" id="AES96712"/>
    </source>
</evidence>
<reference evidence="8 13" key="3">
    <citation type="journal article" date="2014" name="BMC Genomics">
        <title>An improved genome release (version Mt4.0) for the model legume Medicago truncatula.</title>
        <authorList>
            <person name="Tang H."/>
            <person name="Krishnakumar V."/>
            <person name="Bidwell S."/>
            <person name="Rosen B."/>
            <person name="Chan A."/>
            <person name="Zhou S."/>
            <person name="Gentzbittel L."/>
            <person name="Childs K.L."/>
            <person name="Yandell M."/>
            <person name="Gundlach H."/>
            <person name="Mayer K.F."/>
            <person name="Schwartz D.C."/>
            <person name="Town C.D."/>
        </authorList>
    </citation>
    <scope>GENOME REANNOTATION</scope>
    <source>
        <strain evidence="8">A17</strain>
        <strain evidence="12 13">cv. Jemalong A17</strain>
    </source>
</reference>
<dbReference type="InterPro" id="IPR036282">
    <property type="entry name" value="Glutathione-S-Trfase_C_sf"/>
</dbReference>
<dbReference type="InterPro" id="IPR004045">
    <property type="entry name" value="Glutathione_S-Trfase_N"/>
</dbReference>
<sequence>MGEETSEVVLLGNWASSYCTKVELALKVKGIPYKYVDEDLRNKSDSLLKYNPVHKKVPILLHKGRSICESQIILEYIDEIWDHSPKLLPEDPYQRAKVRFWANYFDQKIIPSSYRIFQSRGEERKKAAEEMEEILVVFEEGVKEGFNEKFHFFNGETLGLLDIVVAATSCTYEAFQEACEIEVFTPEKMPKFFIWVNNLKEHPLVKETLPPHEKLVAKLKSIIGT</sequence>
<evidence type="ECO:0000256" key="4">
    <source>
        <dbReference type="ARBA" id="ARBA00047960"/>
    </source>
</evidence>
<evidence type="ECO:0000259" key="7">
    <source>
        <dbReference type="PROSITE" id="PS50405"/>
    </source>
</evidence>
<dbReference type="PROSITE" id="PS50404">
    <property type="entry name" value="GST_NTER"/>
    <property type="match status" value="1"/>
</dbReference>
<dbReference type="KEGG" id="mtr:11418054"/>
<evidence type="ECO:0000259" key="6">
    <source>
        <dbReference type="PROSITE" id="PS50404"/>
    </source>
</evidence>
<dbReference type="PaxDb" id="3880-AES96712"/>
<evidence type="ECO:0000256" key="5">
    <source>
        <dbReference type="RuleBase" id="RU369102"/>
    </source>
</evidence>
<dbReference type="OMA" id="RFWINYY"/>
<dbReference type="GO" id="GO:0005829">
    <property type="term" value="C:cytosol"/>
    <property type="evidence" value="ECO:0007669"/>
    <property type="project" value="UniProtKB-SubCell"/>
</dbReference>
<gene>
    <name evidence="12" type="primary">11418054</name>
    <name evidence="8" type="ordered locus">MTR_5g040430</name>
    <name evidence="11" type="ORF">MtrunA17_Chr5g0417011</name>
</gene>
<dbReference type="eggNOG" id="KOG0406">
    <property type="taxonomic scope" value="Eukaryota"/>
</dbReference>
<dbReference type="Gene3D" id="1.20.1050.10">
    <property type="match status" value="1"/>
</dbReference>
<dbReference type="Pfam" id="PF02798">
    <property type="entry name" value="GST_N"/>
    <property type="match status" value="1"/>
</dbReference>
<evidence type="ECO:0000256" key="1">
    <source>
        <dbReference type="ARBA" id="ARBA00022575"/>
    </source>
</evidence>
<dbReference type="PANTHER" id="PTHR11260:SF622">
    <property type="entry name" value="GLUTATHIONE S-TRANSFERASE"/>
    <property type="match status" value="1"/>
</dbReference>
<dbReference type="Gene3D" id="3.40.30.10">
    <property type="entry name" value="Glutaredoxin"/>
    <property type="match status" value="1"/>
</dbReference>
<dbReference type="Proteomes" id="UP000002051">
    <property type="component" value="Chromosome 5"/>
</dbReference>
<reference evidence="12" key="4">
    <citation type="submission" date="2015-04" db="UniProtKB">
        <authorList>
            <consortium name="EnsemblPlants"/>
        </authorList>
    </citation>
    <scope>IDENTIFICATION</scope>
    <source>
        <strain evidence="12">cv. Jemalong A17</strain>
    </source>
</reference>
<dbReference type="EC" id="2.5.1.18" evidence="5"/>
<evidence type="ECO:0000313" key="11">
    <source>
        <dbReference type="EMBL" id="RHN55366.1"/>
    </source>
</evidence>
<dbReference type="EnsemblPlants" id="AES96712">
    <property type="protein sequence ID" value="AES96712"/>
    <property type="gene ID" value="MTR_5g040430"/>
</dbReference>
<dbReference type="Gramene" id="rna30536">
    <property type="protein sequence ID" value="RHN55366.1"/>
    <property type="gene ID" value="gene30536"/>
</dbReference>
<organism evidence="8 13">
    <name type="scientific">Medicago truncatula</name>
    <name type="common">Barrel medic</name>
    <name type="synonym">Medicago tribuloides</name>
    <dbReference type="NCBI Taxonomy" id="3880"/>
    <lineage>
        <taxon>Eukaryota</taxon>
        <taxon>Viridiplantae</taxon>
        <taxon>Streptophyta</taxon>
        <taxon>Embryophyta</taxon>
        <taxon>Tracheophyta</taxon>
        <taxon>Spermatophyta</taxon>
        <taxon>Magnoliopsida</taxon>
        <taxon>eudicotyledons</taxon>
        <taxon>Gunneridae</taxon>
        <taxon>Pentapetalae</taxon>
        <taxon>rosids</taxon>
        <taxon>fabids</taxon>
        <taxon>Fabales</taxon>
        <taxon>Fabaceae</taxon>
        <taxon>Papilionoideae</taxon>
        <taxon>50 kb inversion clade</taxon>
        <taxon>NPAAA clade</taxon>
        <taxon>Hologalegina</taxon>
        <taxon>IRL clade</taxon>
        <taxon>Trifolieae</taxon>
        <taxon>Medicago</taxon>
    </lineage>
</organism>
<dbReference type="GO" id="GO:0004364">
    <property type="term" value="F:glutathione transferase activity"/>
    <property type="evidence" value="ECO:0000318"/>
    <property type="project" value="GO_Central"/>
</dbReference>
<evidence type="ECO:0000313" key="8">
    <source>
        <dbReference type="EMBL" id="AES96712.1"/>
    </source>
</evidence>
<reference evidence="10" key="5">
    <citation type="submission" date="2016-12" db="EMBL/GenBank/DDBJ databases">
        <title>Functional Divergence of the Medicago GST Supergene Family.</title>
        <authorList>
            <person name="Han X.-M."/>
        </authorList>
    </citation>
    <scope>NUCLEOTIDE SEQUENCE</scope>
</reference>
<dbReference type="EMBL" id="PSQE01000005">
    <property type="protein sequence ID" value="RHN55366.1"/>
    <property type="molecule type" value="Genomic_DNA"/>
</dbReference>
<evidence type="ECO:0000313" key="13">
    <source>
        <dbReference type="Proteomes" id="UP000002051"/>
    </source>
</evidence>
<protein>
    <recommendedName>
        <fullName evidence="5">Glutathione S-transferase</fullName>
        <ecNumber evidence="5">2.5.1.18</ecNumber>
    </recommendedName>
</protein>
<comment type="catalytic activity">
    <reaction evidence="4 5">
        <text>RX + glutathione = an S-substituted glutathione + a halide anion + H(+)</text>
        <dbReference type="Rhea" id="RHEA:16437"/>
        <dbReference type="ChEBI" id="CHEBI:15378"/>
        <dbReference type="ChEBI" id="CHEBI:16042"/>
        <dbReference type="ChEBI" id="CHEBI:17792"/>
        <dbReference type="ChEBI" id="CHEBI:57925"/>
        <dbReference type="ChEBI" id="CHEBI:90779"/>
        <dbReference type="EC" id="2.5.1.18"/>
    </reaction>
</comment>
<dbReference type="PROSITE" id="PS50405">
    <property type="entry name" value="GST_CTER"/>
    <property type="match status" value="1"/>
</dbReference>
<dbReference type="GO" id="GO:0006749">
    <property type="term" value="P:glutathione metabolic process"/>
    <property type="evidence" value="ECO:0000318"/>
    <property type="project" value="GO_Central"/>
</dbReference>
<dbReference type="HOGENOM" id="CLU_011226_18_0_1"/>
<feature type="domain" description="GST N-terminal" evidence="6">
    <location>
        <begin position="6"/>
        <end position="85"/>
    </location>
</feature>
<dbReference type="GO" id="GO:0009407">
    <property type="term" value="P:toxin catabolic process"/>
    <property type="evidence" value="ECO:0007669"/>
    <property type="project" value="UniProtKB-ARBA"/>
</dbReference>
<evidence type="ECO:0000313" key="9">
    <source>
        <dbReference type="EMBL" id="AFK38290.1"/>
    </source>
</evidence>
<dbReference type="PANTHER" id="PTHR11260">
    <property type="entry name" value="GLUTATHIONE S-TRANSFERASE, GST, SUPERFAMILY, GST DOMAIN CONTAINING"/>
    <property type="match status" value="1"/>
</dbReference>
<reference evidence="11" key="6">
    <citation type="journal article" date="2018" name="Nat. Plants">
        <title>Whole-genome landscape of Medicago truncatula symbiotic genes.</title>
        <authorList>
            <person name="Pecrix Y."/>
            <person name="Gamas P."/>
            <person name="Carrere S."/>
        </authorList>
    </citation>
    <scope>NUCLEOTIDE SEQUENCE</scope>
    <source>
        <tissue evidence="11">Leaves</tissue>
    </source>
</reference>
<proteinExistence type="evidence at transcript level"/>
<keyword evidence="2 5" id="KW-0808">Transferase</keyword>
<dbReference type="InterPro" id="IPR040079">
    <property type="entry name" value="Glutathione_S-Trfase"/>
</dbReference>
<keyword evidence="5" id="KW-0963">Cytoplasm</keyword>
<dbReference type="FunFam" id="1.20.1050.10:FF:000016">
    <property type="entry name" value="Glutathione S-transferase U9"/>
    <property type="match status" value="1"/>
</dbReference>
<dbReference type="InterPro" id="IPR036249">
    <property type="entry name" value="Thioredoxin-like_sf"/>
</dbReference>
<dbReference type="InterPro" id="IPR010987">
    <property type="entry name" value="Glutathione-S-Trfase_C-like"/>
</dbReference>